<evidence type="ECO:0000256" key="2">
    <source>
        <dbReference type="ARBA" id="ARBA00011073"/>
    </source>
</evidence>
<feature type="domain" description="Peptidase S8/S53" evidence="10">
    <location>
        <begin position="791"/>
        <end position="1242"/>
    </location>
</feature>
<feature type="active site" description="Charge relay system" evidence="8 9">
    <location>
        <position position="1191"/>
    </location>
</feature>
<feature type="non-terminal residue" evidence="13">
    <location>
        <position position="1"/>
    </location>
</feature>
<organism evidence="13 14">
    <name type="scientific">Cajanus cajan</name>
    <name type="common">Pigeon pea</name>
    <name type="synonym">Cajanus indicus</name>
    <dbReference type="NCBI Taxonomy" id="3821"/>
    <lineage>
        <taxon>Eukaryota</taxon>
        <taxon>Viridiplantae</taxon>
        <taxon>Streptophyta</taxon>
        <taxon>Embryophyta</taxon>
        <taxon>Tracheophyta</taxon>
        <taxon>Spermatophyta</taxon>
        <taxon>Magnoliopsida</taxon>
        <taxon>eudicotyledons</taxon>
        <taxon>Gunneridae</taxon>
        <taxon>Pentapetalae</taxon>
        <taxon>rosids</taxon>
        <taxon>fabids</taxon>
        <taxon>Fabales</taxon>
        <taxon>Fabaceae</taxon>
        <taxon>Papilionoideae</taxon>
        <taxon>50 kb inversion clade</taxon>
        <taxon>NPAAA clade</taxon>
        <taxon>indigoferoid/millettioid clade</taxon>
        <taxon>Phaseoleae</taxon>
        <taxon>Cajanus</taxon>
    </lineage>
</organism>
<reference evidence="13" key="1">
    <citation type="journal article" date="2012" name="Nat. Biotechnol.">
        <title>Draft genome sequence of pigeonpea (Cajanus cajan), an orphan legume crop of resource-poor farmers.</title>
        <authorList>
            <person name="Varshney R.K."/>
            <person name="Chen W."/>
            <person name="Li Y."/>
            <person name="Bharti A.K."/>
            <person name="Saxena R.K."/>
            <person name="Schlueter J.A."/>
            <person name="Donoghue M.T."/>
            <person name="Azam S."/>
            <person name="Fan G."/>
            <person name="Whaley A.M."/>
            <person name="Farmer A.D."/>
            <person name="Sheridan J."/>
            <person name="Iwata A."/>
            <person name="Tuteja R."/>
            <person name="Penmetsa R.V."/>
            <person name="Wu W."/>
            <person name="Upadhyaya H.D."/>
            <person name="Yang S.P."/>
            <person name="Shah T."/>
            <person name="Saxena K.B."/>
            <person name="Michael T."/>
            <person name="McCombie W.R."/>
            <person name="Yang B."/>
            <person name="Zhang G."/>
            <person name="Yang H."/>
            <person name="Wang J."/>
            <person name="Spillane C."/>
            <person name="Cook D.R."/>
            <person name="May G.D."/>
            <person name="Xu X."/>
            <person name="Jackson S.A."/>
        </authorList>
    </citation>
    <scope>NUCLEOTIDE SEQUENCE [LARGE SCALE GENOMIC DNA]</scope>
</reference>
<evidence type="ECO:0000313" key="14">
    <source>
        <dbReference type="Proteomes" id="UP000075243"/>
    </source>
</evidence>
<dbReference type="EC" id="3.4.21.62" evidence="13"/>
<dbReference type="GO" id="GO:0006508">
    <property type="term" value="P:proteolysis"/>
    <property type="evidence" value="ECO:0007669"/>
    <property type="project" value="UniProtKB-KW"/>
</dbReference>
<dbReference type="Pfam" id="PF17766">
    <property type="entry name" value="fn3_6"/>
    <property type="match status" value="2"/>
</dbReference>
<dbReference type="Gene3D" id="2.60.40.2310">
    <property type="match status" value="2"/>
</dbReference>
<evidence type="ECO:0000256" key="7">
    <source>
        <dbReference type="ARBA" id="ARBA00022825"/>
    </source>
</evidence>
<proteinExistence type="inferred from homology"/>
<evidence type="ECO:0000259" key="10">
    <source>
        <dbReference type="Pfam" id="PF00082"/>
    </source>
</evidence>
<evidence type="ECO:0000259" key="11">
    <source>
        <dbReference type="Pfam" id="PF05922"/>
    </source>
</evidence>
<dbReference type="InterPro" id="IPR045051">
    <property type="entry name" value="SBT"/>
</dbReference>
<dbReference type="Gramene" id="C.cajan_36029.t">
    <property type="protein sequence ID" value="C.cajan_36029.t"/>
    <property type="gene ID" value="C.cajan_36029"/>
</dbReference>
<sequence>SDIEPAEAILHSYKKSFNGFVVKLTEDEAERMAEMEDVVSVFPNKKNRLHTTKSWDFIGVSPQVKRSNIESDIIVGVIDSGVWPESKSFSDQGFGPPPKKWKGSCHNFTCNNKIIGAKYINIEGYYSKSDIISPIDTGGHGTHTASMVAGNWVNSASVLGFGSGTARGGVPSARIAVYKAIGCGSEADTLAAFDEAIADGVDIISLSLGPFEPKHYFEDAIDIGSFHAMKRGILTSHAAGNDGPRPSTITNYSPWLLSVAATTIDRKFMLGTAAKPLSGTSINTFDLKNKMFPLIFSGNAPNTADGYNSSISRLCLDNSLDKHLVKGKIVLCDGFDSSKVGGLSGAVGMLVGSPISKDSPFTLALPAALLSQRNILSVFSYMTSTSNSTATIFRSVEVNDTAAPYVASFSARGPNPFTPNTLKPDLAAPGVNILAAWTPLNPISHFKGDKRPAHYNLAFGTSMACPHASAAAAYVKSFHPNWSPAMIKSALMTTATPMSPTPNPDVEFAYGAGQINPVKAANPGLVYDISEADYVKFLCGEGLTNEQLRKITRDHSSCSKHSKKEAVYEFNLPSFALHVNVSEYFSHVFNRTVTNVGLATSSYKAKVVSPSLLDIQVEPNVLSFTSIGQKKKFSVIIEGSINVEILSASIVWDDGTFQVRTTIVVQILVASRVKYYSSTTSYKHADKLKRMTYIVYMGDHPKGMDSTSIPSLHTAMAQKVLGSDFKPEALLHSYKNFNAFVMKLTEEEAERTAEMENVISVFPNSKKSLHTTRSWNFIDFPQNVKRETRESDIIVGVLDSGIWPESESFSGKGFGPPPSRWKGSCHNFTCNNKIIGAKYFNLEHEFAKEDIISPRDAEGHGSHCASTVAGNSVNSVSLFGLASGAARGGVPSARIAVYKVCWKEHCHDDDILAAFDEAISDGVDIISISIGPRIVHYFPYFQDPTHIGSFHAMKRGILTSNSGGNEGPSFSSMSNLAPWLLSVAASSFDRKIVTKVQLGNGAVYEGVSINTFNLKKKLYPLIYGGDIPNIAGGHNSSTSRYCIRNSLDKDSVKGKIVLCEITHGTDIDSLSGIGAVGVILGSNSPQDSASAFVLPAAILSPWNQRLIHSYITSTRNATATIFKSEEINDGLIPFVASFSSRGPNPITPNTLKPDIAAPGVEVIAAWSPVSPISDVKGDKRKVQYNVISGTSMACPHASAAAAYIKSFHPNWSPAMIKSALMTTATPMSHVLNPEAEFAYGAGLINPVKAANPGLVYDISEADYIKFLCGEGYTDEMLRNLTKDHSSCKVQASKRAVYELNLPSFALFTNHSTFSRAYFRTVTNVGSATATYKARVIASPLLQIQVKPSTLSFTSIGQKKSFSLIIEGITNLDIISASLIWDDGSHQVRSPIVVYGRMGM</sequence>
<evidence type="ECO:0000256" key="4">
    <source>
        <dbReference type="ARBA" id="ARBA00022670"/>
    </source>
</evidence>
<keyword evidence="3" id="KW-0964">Secreted</keyword>
<dbReference type="InterPro" id="IPR041469">
    <property type="entry name" value="Subtilisin-like_FN3"/>
</dbReference>
<feature type="domain" description="Subtilisin-like protease fibronectin type-III" evidence="12">
    <location>
        <begin position="1298"/>
        <end position="1393"/>
    </location>
</feature>
<dbReference type="PROSITE" id="PS51892">
    <property type="entry name" value="SUBTILASE"/>
    <property type="match status" value="2"/>
</dbReference>
<dbReference type="InterPro" id="IPR022398">
    <property type="entry name" value="Peptidase_S8_His-AS"/>
</dbReference>
<evidence type="ECO:0000259" key="12">
    <source>
        <dbReference type="Pfam" id="PF17766"/>
    </source>
</evidence>
<dbReference type="GO" id="GO:0005576">
    <property type="term" value="C:extracellular region"/>
    <property type="evidence" value="ECO:0007669"/>
    <property type="project" value="UniProtKB-SubCell"/>
</dbReference>
<evidence type="ECO:0000256" key="5">
    <source>
        <dbReference type="ARBA" id="ARBA00022729"/>
    </source>
</evidence>
<evidence type="ECO:0000256" key="3">
    <source>
        <dbReference type="ARBA" id="ARBA00022525"/>
    </source>
</evidence>
<feature type="active site" description="Charge relay system" evidence="9">
    <location>
        <position position="462"/>
    </location>
</feature>
<dbReference type="EMBL" id="KQ483836">
    <property type="protein sequence ID" value="KYP40420.1"/>
    <property type="molecule type" value="Genomic_DNA"/>
</dbReference>
<dbReference type="PANTHER" id="PTHR10795">
    <property type="entry name" value="PROPROTEIN CONVERTASE SUBTILISIN/KEXIN"/>
    <property type="match status" value="1"/>
</dbReference>
<comment type="subcellular location">
    <subcellularLocation>
        <location evidence="1">Secreted</location>
    </subcellularLocation>
</comment>
<comment type="similarity">
    <text evidence="2 9">Belongs to the peptidase S8 family.</text>
</comment>
<dbReference type="Gene3D" id="3.30.70.80">
    <property type="entry name" value="Peptidase S8 propeptide/proteinase inhibitor I9"/>
    <property type="match status" value="2"/>
</dbReference>
<dbReference type="GO" id="GO:0009609">
    <property type="term" value="P:response to symbiotic bacterium"/>
    <property type="evidence" value="ECO:0007669"/>
    <property type="project" value="UniProtKB-ARBA"/>
</dbReference>
<dbReference type="InterPro" id="IPR000209">
    <property type="entry name" value="Peptidase_S8/S53_dom"/>
</dbReference>
<evidence type="ECO:0000313" key="13">
    <source>
        <dbReference type="EMBL" id="KYP40420.1"/>
    </source>
</evidence>
<dbReference type="CDD" id="cd04852">
    <property type="entry name" value="Peptidases_S8_3"/>
    <property type="match status" value="2"/>
</dbReference>
<dbReference type="FunFam" id="3.40.50.200:FF:000006">
    <property type="entry name" value="Subtilisin-like protease SBT1.5"/>
    <property type="match status" value="2"/>
</dbReference>
<dbReference type="InterPro" id="IPR023828">
    <property type="entry name" value="Peptidase_S8_Ser-AS"/>
</dbReference>
<dbReference type="Pfam" id="PF05922">
    <property type="entry name" value="Inhibitor_I9"/>
    <property type="match status" value="2"/>
</dbReference>
<evidence type="ECO:0000256" key="1">
    <source>
        <dbReference type="ARBA" id="ARBA00004613"/>
    </source>
</evidence>
<protein>
    <submittedName>
        <fullName evidence="13">Cucumisin</fullName>
        <ecNumber evidence="13">3.4.21.62</ecNumber>
    </submittedName>
</protein>
<dbReference type="PROSITE" id="PS00137">
    <property type="entry name" value="SUBTILASE_HIS"/>
    <property type="match status" value="1"/>
</dbReference>
<evidence type="ECO:0000256" key="8">
    <source>
        <dbReference type="PIRSR" id="PIRSR615500-1"/>
    </source>
</evidence>
<dbReference type="InterPro" id="IPR036852">
    <property type="entry name" value="Peptidase_S8/S53_dom_sf"/>
</dbReference>
<feature type="active site" description="Charge relay system" evidence="9">
    <location>
        <position position="79"/>
    </location>
</feature>
<dbReference type="PROSITE" id="PS00138">
    <property type="entry name" value="SUBTILASE_SER"/>
    <property type="match status" value="2"/>
</dbReference>
<feature type="active site" description="Charge relay system" evidence="8 9">
    <location>
        <position position="860"/>
    </location>
</feature>
<evidence type="ECO:0000256" key="6">
    <source>
        <dbReference type="ARBA" id="ARBA00022801"/>
    </source>
</evidence>
<dbReference type="SUPFAM" id="SSF52743">
    <property type="entry name" value="Subtilisin-like"/>
    <property type="match status" value="2"/>
</dbReference>
<feature type="active site" description="Charge relay system" evidence="9">
    <location>
        <position position="140"/>
    </location>
</feature>
<dbReference type="InterPro" id="IPR034197">
    <property type="entry name" value="Peptidases_S8_3"/>
</dbReference>
<dbReference type="Proteomes" id="UP000075243">
    <property type="component" value="Unassembled WGS sequence"/>
</dbReference>
<feature type="domain" description="Peptidase S8/S53" evidence="10">
    <location>
        <begin position="71"/>
        <end position="513"/>
    </location>
</feature>
<keyword evidence="5" id="KW-0732">Signal</keyword>
<dbReference type="InterPro" id="IPR010259">
    <property type="entry name" value="S8pro/Inhibitor_I9"/>
</dbReference>
<gene>
    <name evidence="13" type="ORF">KK1_038228</name>
</gene>
<dbReference type="Pfam" id="PF00082">
    <property type="entry name" value="Peptidase_S8"/>
    <property type="match status" value="2"/>
</dbReference>
<feature type="active site" description="Charge relay system" evidence="8 9">
    <location>
        <position position="799"/>
    </location>
</feature>
<dbReference type="Gene3D" id="3.40.50.200">
    <property type="entry name" value="Peptidase S8/S53 domain"/>
    <property type="match status" value="2"/>
</dbReference>
<feature type="domain" description="Subtilisin-like protease fibronectin type-III" evidence="12">
    <location>
        <begin position="570"/>
        <end position="665"/>
    </location>
</feature>
<dbReference type="GO" id="GO:0004252">
    <property type="term" value="F:serine-type endopeptidase activity"/>
    <property type="evidence" value="ECO:0007669"/>
    <property type="project" value="UniProtKB-UniRule"/>
</dbReference>
<dbReference type="GO" id="GO:0009610">
    <property type="term" value="P:response to symbiotic fungus"/>
    <property type="evidence" value="ECO:0007669"/>
    <property type="project" value="UniProtKB-ARBA"/>
</dbReference>
<dbReference type="Gene3D" id="3.50.30.30">
    <property type="match status" value="2"/>
</dbReference>
<dbReference type="STRING" id="3821.A0A151RCR7"/>
<keyword evidence="7 9" id="KW-0720">Serine protease</keyword>
<dbReference type="InterPro" id="IPR015500">
    <property type="entry name" value="Peptidase_S8_subtilisin-rel"/>
</dbReference>
<keyword evidence="14" id="KW-1185">Reference proteome</keyword>
<feature type="domain" description="Inhibitor I9" evidence="11">
    <location>
        <begin position="5"/>
        <end position="50"/>
    </location>
</feature>
<keyword evidence="6 9" id="KW-0378">Hydrolase</keyword>
<dbReference type="PRINTS" id="PR00723">
    <property type="entry name" value="SUBTILISIN"/>
</dbReference>
<accession>A0A151RCR7</accession>
<name>A0A151RCR7_CAJCA</name>
<dbReference type="CDD" id="cd02120">
    <property type="entry name" value="PA_subtilisin_like"/>
    <property type="match status" value="2"/>
</dbReference>
<evidence type="ECO:0000256" key="9">
    <source>
        <dbReference type="PROSITE-ProRule" id="PRU01240"/>
    </source>
</evidence>
<dbReference type="InterPro" id="IPR037045">
    <property type="entry name" value="S8pro/Inhibitor_I9_sf"/>
</dbReference>
<keyword evidence="4 9" id="KW-0645">Protease</keyword>
<feature type="domain" description="Inhibitor I9" evidence="11">
    <location>
        <begin position="692"/>
        <end position="770"/>
    </location>
</feature>